<dbReference type="NCBIfam" id="TIGR00010">
    <property type="entry name" value="YchF/TatD family DNA exonuclease"/>
    <property type="match status" value="1"/>
</dbReference>
<dbReference type="STRING" id="158190.SpiGrapes_3080"/>
<dbReference type="PIRSF" id="PIRSF005902">
    <property type="entry name" value="DNase_TatD"/>
    <property type="match status" value="1"/>
</dbReference>
<dbReference type="InterPro" id="IPR015991">
    <property type="entry name" value="TatD/YcfH-like"/>
</dbReference>
<dbReference type="Pfam" id="PF01026">
    <property type="entry name" value="TatD_DNase"/>
    <property type="match status" value="1"/>
</dbReference>
<keyword evidence="2 4" id="KW-0479">Metal-binding</keyword>
<dbReference type="GO" id="GO:0004536">
    <property type="term" value="F:DNA nuclease activity"/>
    <property type="evidence" value="ECO:0007669"/>
    <property type="project" value="InterPro"/>
</dbReference>
<reference evidence="5 6" key="1">
    <citation type="submission" date="2011-11" db="EMBL/GenBank/DDBJ databases">
        <title>Complete sequence of Spirochaeta sp. grapes.</title>
        <authorList>
            <consortium name="US DOE Joint Genome Institute"/>
            <person name="Lucas S."/>
            <person name="Han J."/>
            <person name="Lapidus A."/>
            <person name="Cheng J.-F."/>
            <person name="Goodwin L."/>
            <person name="Pitluck S."/>
            <person name="Peters L."/>
            <person name="Ovchinnikova G."/>
            <person name="Munk A.C."/>
            <person name="Detter J.C."/>
            <person name="Han C."/>
            <person name="Tapia R."/>
            <person name="Land M."/>
            <person name="Hauser L."/>
            <person name="Kyrpides N."/>
            <person name="Ivanova N."/>
            <person name="Pagani I."/>
            <person name="Ritalahtilisa K."/>
            <person name="Loeffler F."/>
            <person name="Woyke T."/>
        </authorList>
    </citation>
    <scope>NUCLEOTIDE SEQUENCE [LARGE SCALE GENOMIC DNA]</scope>
    <source>
        <strain evidence="6">ATCC BAA-1885 / DSM 22778 / Grapes</strain>
    </source>
</reference>
<name>G8QYW8_SPHPG</name>
<evidence type="ECO:0000256" key="4">
    <source>
        <dbReference type="PIRSR" id="PIRSR005902-1"/>
    </source>
</evidence>
<dbReference type="eggNOG" id="COG0084">
    <property type="taxonomic scope" value="Bacteria"/>
</dbReference>
<feature type="binding site" evidence="4">
    <location>
        <position position="195"/>
    </location>
    <ligand>
        <name>a divalent metal cation</name>
        <dbReference type="ChEBI" id="CHEBI:60240"/>
        <label>1</label>
    </ligand>
</feature>
<accession>G8QYW8</accession>
<dbReference type="PANTHER" id="PTHR46124:SF2">
    <property type="entry name" value="D-AMINOACYL-TRNA DEACYLASE"/>
    <property type="match status" value="1"/>
</dbReference>
<evidence type="ECO:0000256" key="1">
    <source>
        <dbReference type="ARBA" id="ARBA00009275"/>
    </source>
</evidence>
<dbReference type="FunFam" id="3.20.20.140:FF:000005">
    <property type="entry name" value="TatD family hydrolase"/>
    <property type="match status" value="1"/>
</dbReference>
<dbReference type="SUPFAM" id="SSF51556">
    <property type="entry name" value="Metallo-dependent hydrolases"/>
    <property type="match status" value="1"/>
</dbReference>
<evidence type="ECO:0000256" key="2">
    <source>
        <dbReference type="ARBA" id="ARBA00022723"/>
    </source>
</evidence>
<feature type="binding site" evidence="4">
    <location>
        <position position="145"/>
    </location>
    <ligand>
        <name>a divalent metal cation</name>
        <dbReference type="ChEBI" id="CHEBI:60240"/>
        <label>2</label>
    </ligand>
</feature>
<dbReference type="Gene3D" id="3.20.20.140">
    <property type="entry name" value="Metal-dependent hydrolases"/>
    <property type="match status" value="1"/>
</dbReference>
<dbReference type="Proteomes" id="UP000005632">
    <property type="component" value="Chromosome"/>
</dbReference>
<feature type="binding site" evidence="4">
    <location>
        <position position="85"/>
    </location>
    <ligand>
        <name>a divalent metal cation</name>
        <dbReference type="ChEBI" id="CHEBI:60240"/>
        <label>1</label>
    </ligand>
</feature>
<keyword evidence="6" id="KW-1185">Reference proteome</keyword>
<dbReference type="EMBL" id="CP003155">
    <property type="protein sequence ID" value="AEV30827.1"/>
    <property type="molecule type" value="Genomic_DNA"/>
</dbReference>
<proteinExistence type="inferred from homology"/>
<dbReference type="KEGG" id="sgp:SpiGrapes_3080"/>
<dbReference type="PANTHER" id="PTHR46124">
    <property type="entry name" value="D-AMINOACYL-TRNA DEACYLASE"/>
    <property type="match status" value="1"/>
</dbReference>
<dbReference type="GO" id="GO:0016788">
    <property type="term" value="F:hydrolase activity, acting on ester bonds"/>
    <property type="evidence" value="ECO:0007669"/>
    <property type="project" value="InterPro"/>
</dbReference>
<dbReference type="CDD" id="cd01310">
    <property type="entry name" value="TatD_DNAse"/>
    <property type="match status" value="1"/>
</dbReference>
<dbReference type="GO" id="GO:0046872">
    <property type="term" value="F:metal ion binding"/>
    <property type="evidence" value="ECO:0007669"/>
    <property type="project" value="UniProtKB-KW"/>
</dbReference>
<protein>
    <submittedName>
        <fullName evidence="5">Hydrolase, TatD family</fullName>
    </submittedName>
</protein>
<evidence type="ECO:0000313" key="6">
    <source>
        <dbReference type="Proteomes" id="UP000005632"/>
    </source>
</evidence>
<feature type="binding site" evidence="4">
    <location>
        <position position="121"/>
    </location>
    <ligand>
        <name>a divalent metal cation</name>
        <dbReference type="ChEBI" id="CHEBI:60240"/>
        <label>2</label>
    </ligand>
</feature>
<dbReference type="InterPro" id="IPR001130">
    <property type="entry name" value="TatD-like"/>
</dbReference>
<keyword evidence="3 5" id="KW-0378">Hydrolase</keyword>
<dbReference type="InterPro" id="IPR032466">
    <property type="entry name" value="Metal_Hydrolase"/>
</dbReference>
<evidence type="ECO:0000256" key="3">
    <source>
        <dbReference type="ARBA" id="ARBA00022801"/>
    </source>
</evidence>
<evidence type="ECO:0000313" key="5">
    <source>
        <dbReference type="EMBL" id="AEV30827.1"/>
    </source>
</evidence>
<dbReference type="HOGENOM" id="CLU_031506_4_3_12"/>
<organism evidence="5 6">
    <name type="scientific">Sphaerochaeta pleomorpha (strain ATCC BAA-1885 / DSM 22778 / Grapes)</name>
    <dbReference type="NCBI Taxonomy" id="158190"/>
    <lineage>
        <taxon>Bacteria</taxon>
        <taxon>Pseudomonadati</taxon>
        <taxon>Spirochaetota</taxon>
        <taxon>Spirochaetia</taxon>
        <taxon>Spirochaetales</taxon>
        <taxon>Sphaerochaetaceae</taxon>
        <taxon>Sphaerochaeta</taxon>
    </lineage>
</organism>
<sequence>MEHKGIESLSVLKQMEENHMAGGIDIGVDCDDLAERSKLVQDFPSIRLSAGIGPWGVEDGKPSLEEQMKTLVNQIDTYQVCAIGEIGLDYHWKYGTAEKQHRLLKSQIDLANSRNLPIILHNRKADQATLEIIRNTKFAKGGLLHCFQGTEELAFTAIKKGFYISFAGPLTYKSNNLMREILAKLPINRILLETDSPYLSPEPYRGQINTPLMISHIYEKAAEVRAMSVEALAEQIQQNFQAFLS</sequence>
<gene>
    <name evidence="5" type="ordered locus">SpiGrapes_3080</name>
</gene>
<comment type="similarity">
    <text evidence="1">Belongs to the metallo-dependent hydrolases superfamily. TatD-type hydrolase family.</text>
</comment>
<dbReference type="GO" id="GO:0005829">
    <property type="term" value="C:cytosol"/>
    <property type="evidence" value="ECO:0007669"/>
    <property type="project" value="TreeGrafter"/>
</dbReference>
<dbReference type="AlphaFoldDB" id="G8QYW8"/>